<feature type="transmembrane region" description="Helical" evidence="10">
    <location>
        <begin position="311"/>
        <end position="331"/>
    </location>
</feature>
<keyword evidence="6" id="KW-0445">Lipid transport</keyword>
<dbReference type="PANTHER" id="PTHR13466">
    <property type="entry name" value="TEX2 PROTEIN-RELATED"/>
    <property type="match status" value="1"/>
</dbReference>
<dbReference type="Proteomes" id="UP000186922">
    <property type="component" value="Unassembled WGS sequence"/>
</dbReference>
<evidence type="ECO:0000313" key="12">
    <source>
        <dbReference type="EMBL" id="GAU97191.1"/>
    </source>
</evidence>
<dbReference type="CDD" id="cd21675">
    <property type="entry name" value="SMP_TEX2"/>
    <property type="match status" value="1"/>
</dbReference>
<dbReference type="GO" id="GO:0006869">
    <property type="term" value="P:lipid transport"/>
    <property type="evidence" value="ECO:0007669"/>
    <property type="project" value="UniProtKB-KW"/>
</dbReference>
<name>A0A1D1V666_RAMVA</name>
<dbReference type="AlphaFoldDB" id="A0A1D1V666"/>
<feature type="compositionally biased region" description="Acidic residues" evidence="9">
    <location>
        <begin position="732"/>
        <end position="741"/>
    </location>
</feature>
<feature type="region of interest" description="Disordered" evidence="9">
    <location>
        <begin position="709"/>
        <end position="745"/>
    </location>
</feature>
<keyword evidence="7" id="KW-0446">Lipid-binding</keyword>
<dbReference type="Pfam" id="PF10296">
    <property type="entry name" value="MMM1"/>
    <property type="match status" value="1"/>
</dbReference>
<dbReference type="STRING" id="947166.A0A1D1V666"/>
<feature type="transmembrane region" description="Helical" evidence="10">
    <location>
        <begin position="337"/>
        <end position="361"/>
    </location>
</feature>
<evidence type="ECO:0000256" key="2">
    <source>
        <dbReference type="ARBA" id="ARBA00022448"/>
    </source>
</evidence>
<feature type="domain" description="SMP-LTD" evidence="11">
    <location>
        <begin position="579"/>
        <end position="885"/>
    </location>
</feature>
<evidence type="ECO:0000256" key="4">
    <source>
        <dbReference type="ARBA" id="ARBA00022824"/>
    </source>
</evidence>
<proteinExistence type="predicted"/>
<organism evidence="12 13">
    <name type="scientific">Ramazzottius varieornatus</name>
    <name type="common">Water bear</name>
    <name type="synonym">Tardigrade</name>
    <dbReference type="NCBI Taxonomy" id="947166"/>
    <lineage>
        <taxon>Eukaryota</taxon>
        <taxon>Metazoa</taxon>
        <taxon>Ecdysozoa</taxon>
        <taxon>Tardigrada</taxon>
        <taxon>Eutardigrada</taxon>
        <taxon>Parachela</taxon>
        <taxon>Hypsibioidea</taxon>
        <taxon>Ramazzottiidae</taxon>
        <taxon>Ramazzottius</taxon>
    </lineage>
</organism>
<dbReference type="InterPro" id="IPR019411">
    <property type="entry name" value="MMM1_dom"/>
</dbReference>
<evidence type="ECO:0000256" key="6">
    <source>
        <dbReference type="ARBA" id="ARBA00023055"/>
    </source>
</evidence>
<keyword evidence="13" id="KW-1185">Reference proteome</keyword>
<keyword evidence="3 10" id="KW-0812">Transmembrane</keyword>
<feature type="region of interest" description="Disordered" evidence="9">
    <location>
        <begin position="239"/>
        <end position="295"/>
    </location>
</feature>
<evidence type="ECO:0000313" key="13">
    <source>
        <dbReference type="Proteomes" id="UP000186922"/>
    </source>
</evidence>
<keyword evidence="8 10" id="KW-0472">Membrane</keyword>
<protein>
    <recommendedName>
        <fullName evidence="11">SMP-LTD domain-containing protein</fullName>
    </recommendedName>
</protein>
<evidence type="ECO:0000256" key="3">
    <source>
        <dbReference type="ARBA" id="ARBA00022692"/>
    </source>
</evidence>
<accession>A0A1D1V666</accession>
<sequence>MMRRTKGSTAPAGSVDTPTSPSSFSVKFAAGKNADSDDDYVNIREDPILTDIKPNPPSSLSYKGGEFFATPKAPKRKPSPEDLSKVEMISPPSPDIGRNPTVEKSSSFRDNFHNLKERFSHRKNSEDDREKLLTPSAESVHSGTSSKGTKEPSGILGKITKKLEDRRGSASDKSKDSFLRSSSPMKDSPSLGHGGGGFYADIQKLPIITSPTLEHADALLRNAEARATNQILIGVRDSDSSRTNTVVRDVPELNGSRKGRAPSPPQPPPRVRHSMSKQEKEGDMKAPPAGNCPPVRIAEEKKDEGLDMMHSAFFSNTPLLLVGGLLVAILVVPMPSFMSGLLFGIIFTAAASVRIWFTLVFPSTARSKRSLPPTTPAIIPAEGTRYAKQYSSDPNKAGNTEPPSTWMNQMIGDFDIATFSVNQTQNVYVSLDGTDLRIRKTKNRVLPKRAMYDEELKSSSFTFTESRVFSIADAEVTLIPEDIPRKRRWIWRLPIGIKLVDPASVATYIEDLRAEAVKQDEEDKKKNKFDEKVSAKRLHWGDPPVLYLLPRSDREKEDWYWRFKRASGKYPMPEMKPNLSQNLSTLNVLLHRVAFDVLVDPIWRDVVKKKIQKKLSIIKLPFYIEELQITEMDLGKNLPIISNVSEKPGVDERGIWIEMDFEYHGTVQMTLQTKLNLMKLKKGDDETEAKHVGQENEVQMDTMSVGSVDSVYSSASSRDRAHQQDQERNMYESDEVDEFDEVASQAPEGGKQKLMRYVEKITESKAFQKLTDVKMIRKAMENVSDTDLAMTVVVERLAGRLAFNIAHPPSDKGWWGFTSEPDLHLRAFPKLGEREVTYNHVTDWIEKKMTTEFHRLITVPNMDDITIAIMNSMLDDPDFRLNKLSDLILK</sequence>
<evidence type="ECO:0000259" key="11">
    <source>
        <dbReference type="PROSITE" id="PS51847"/>
    </source>
</evidence>
<feature type="region of interest" description="Disordered" evidence="9">
    <location>
        <begin position="1"/>
        <end position="198"/>
    </location>
</feature>
<reference evidence="12 13" key="1">
    <citation type="journal article" date="2016" name="Nat. Commun.">
        <title>Extremotolerant tardigrade genome and improved radiotolerance of human cultured cells by tardigrade-unique protein.</title>
        <authorList>
            <person name="Hashimoto T."/>
            <person name="Horikawa D.D."/>
            <person name="Saito Y."/>
            <person name="Kuwahara H."/>
            <person name="Kozuka-Hata H."/>
            <person name="Shin-I T."/>
            <person name="Minakuchi Y."/>
            <person name="Ohishi K."/>
            <person name="Motoyama A."/>
            <person name="Aizu T."/>
            <person name="Enomoto A."/>
            <person name="Kondo K."/>
            <person name="Tanaka S."/>
            <person name="Hara Y."/>
            <person name="Koshikawa S."/>
            <person name="Sagara H."/>
            <person name="Miura T."/>
            <person name="Yokobori S."/>
            <person name="Miyagawa K."/>
            <person name="Suzuki Y."/>
            <person name="Kubo T."/>
            <person name="Oyama M."/>
            <person name="Kohara Y."/>
            <person name="Fujiyama A."/>
            <person name="Arakawa K."/>
            <person name="Katayama T."/>
            <person name="Toyoda A."/>
            <person name="Kunieda T."/>
        </authorList>
    </citation>
    <scope>NUCLEOTIDE SEQUENCE [LARGE SCALE GENOMIC DNA]</scope>
    <source>
        <strain evidence="12 13">YOKOZUNA-1</strain>
    </source>
</reference>
<evidence type="ECO:0000256" key="9">
    <source>
        <dbReference type="SAM" id="MobiDB-lite"/>
    </source>
</evidence>
<evidence type="ECO:0000256" key="1">
    <source>
        <dbReference type="ARBA" id="ARBA00004586"/>
    </source>
</evidence>
<evidence type="ECO:0000256" key="10">
    <source>
        <dbReference type="SAM" id="Phobius"/>
    </source>
</evidence>
<keyword evidence="2" id="KW-0813">Transport</keyword>
<dbReference type="GO" id="GO:0005789">
    <property type="term" value="C:endoplasmic reticulum membrane"/>
    <property type="evidence" value="ECO:0007669"/>
    <property type="project" value="UniProtKB-SubCell"/>
</dbReference>
<keyword evidence="4" id="KW-0256">Endoplasmic reticulum</keyword>
<dbReference type="PANTHER" id="PTHR13466:SF0">
    <property type="entry name" value="SMP-LTD DOMAIN-CONTAINING PROTEIN"/>
    <property type="match status" value="1"/>
</dbReference>
<dbReference type="OrthoDB" id="26740at2759"/>
<evidence type="ECO:0000256" key="8">
    <source>
        <dbReference type="ARBA" id="ARBA00023136"/>
    </source>
</evidence>
<comment type="caution">
    <text evidence="12">The sequence shown here is derived from an EMBL/GenBank/DDBJ whole genome shotgun (WGS) entry which is preliminary data.</text>
</comment>
<keyword evidence="5 10" id="KW-1133">Transmembrane helix</keyword>
<dbReference type="GO" id="GO:0008289">
    <property type="term" value="F:lipid binding"/>
    <property type="evidence" value="ECO:0007669"/>
    <property type="project" value="UniProtKB-KW"/>
</dbReference>
<feature type="compositionally biased region" description="Basic and acidic residues" evidence="9">
    <location>
        <begin position="106"/>
        <end position="132"/>
    </location>
</feature>
<evidence type="ECO:0000256" key="7">
    <source>
        <dbReference type="ARBA" id="ARBA00023121"/>
    </source>
</evidence>
<feature type="compositionally biased region" description="Polar residues" evidence="9">
    <location>
        <begin position="16"/>
        <end position="25"/>
    </location>
</feature>
<feature type="compositionally biased region" description="Basic and acidic residues" evidence="9">
    <location>
        <begin position="161"/>
        <end position="178"/>
    </location>
</feature>
<dbReference type="EMBL" id="BDGG01000004">
    <property type="protein sequence ID" value="GAU97191.1"/>
    <property type="molecule type" value="Genomic_DNA"/>
</dbReference>
<dbReference type="PROSITE" id="PS51847">
    <property type="entry name" value="SMP"/>
    <property type="match status" value="1"/>
</dbReference>
<dbReference type="InterPro" id="IPR031468">
    <property type="entry name" value="SMP_LBD"/>
</dbReference>
<feature type="compositionally biased region" description="Basic and acidic residues" evidence="9">
    <location>
        <begin position="717"/>
        <end position="731"/>
    </location>
</feature>
<feature type="compositionally biased region" description="Polar residues" evidence="9">
    <location>
        <begin position="136"/>
        <end position="147"/>
    </location>
</feature>
<evidence type="ECO:0000256" key="5">
    <source>
        <dbReference type="ARBA" id="ARBA00022989"/>
    </source>
</evidence>
<gene>
    <name evidence="12" type="primary">RvY_08533-1</name>
    <name evidence="12" type="synonym">RvY_08533.1</name>
    <name evidence="12" type="ORF">RvY_08533</name>
</gene>
<comment type="subcellular location">
    <subcellularLocation>
        <location evidence="1">Endoplasmic reticulum membrane</location>
    </subcellularLocation>
</comment>